<reference evidence="2" key="1">
    <citation type="submission" date="2018-10" db="EMBL/GenBank/DDBJ databases">
        <title>Iterative Subtractive Binning of Freshwater Chronoseries Metagenomes Recovers Nearly Complete Genomes from over Four Hundred Novel Species.</title>
        <authorList>
            <person name="Rodriguez-R L.M."/>
            <person name="Tsementzi D."/>
            <person name="Luo C."/>
            <person name="Konstantinidis K.T."/>
        </authorList>
    </citation>
    <scope>NUCLEOTIDE SEQUENCE</scope>
    <source>
        <strain evidence="2">WB7_6_001</strain>
    </source>
</reference>
<accession>A0A964XQL5</accession>
<protein>
    <submittedName>
        <fullName evidence="2">Uncharacterized protein</fullName>
    </submittedName>
</protein>
<evidence type="ECO:0000313" key="3">
    <source>
        <dbReference type="Proteomes" id="UP000713222"/>
    </source>
</evidence>
<sequence length="255" mass="28337">TYHYVDNLARAIRYVTRQLVDLIPKIYDTQRIARIIGMDGKTDTVRIDPTQAEPVRKIVDEAGIVIEKIYNPSVGKYDVAVTTGPSYYTKRQEAMAAMGEILQANPQLWAVAGDLFVKNMDWPGAQEIAERLAKTIDPKLLEASDESPALQAAQQQIQAMGAEMEQMFGMLQNVQQSMEAREVQVKEFEAQVKAYQAETDRIKAVETGLNEQQVQDIIAGTLAGMMSSNDLVAPMVPRETPMMGEEMPMPGGELQ</sequence>
<dbReference type="AlphaFoldDB" id="A0A964XQL5"/>
<gene>
    <name evidence="2" type="ORF">EBV32_04530</name>
</gene>
<dbReference type="InterPro" id="IPR032427">
    <property type="entry name" value="P22_portal"/>
</dbReference>
<evidence type="ECO:0000256" key="1">
    <source>
        <dbReference type="SAM" id="Coils"/>
    </source>
</evidence>
<dbReference type="Proteomes" id="UP000713222">
    <property type="component" value="Unassembled WGS sequence"/>
</dbReference>
<dbReference type="EMBL" id="RGET01000093">
    <property type="protein sequence ID" value="NBN88338.1"/>
    <property type="molecule type" value="Genomic_DNA"/>
</dbReference>
<dbReference type="Pfam" id="PF16510">
    <property type="entry name" value="P22_portal"/>
    <property type="match status" value="1"/>
</dbReference>
<keyword evidence="1" id="KW-0175">Coiled coil</keyword>
<feature type="coiled-coil region" evidence="1">
    <location>
        <begin position="171"/>
        <end position="205"/>
    </location>
</feature>
<name>A0A964XQL5_9PROT</name>
<feature type="non-terminal residue" evidence="2">
    <location>
        <position position="1"/>
    </location>
</feature>
<proteinExistence type="predicted"/>
<evidence type="ECO:0000313" key="2">
    <source>
        <dbReference type="EMBL" id="NBN88338.1"/>
    </source>
</evidence>
<organism evidence="2 3">
    <name type="scientific">Candidatus Fonsibacter lacus</name>
    <dbReference type="NCBI Taxonomy" id="2576439"/>
    <lineage>
        <taxon>Bacteria</taxon>
        <taxon>Pseudomonadati</taxon>
        <taxon>Pseudomonadota</taxon>
        <taxon>Alphaproteobacteria</taxon>
        <taxon>Candidatus Pelagibacterales</taxon>
        <taxon>Candidatus Pelagibacterales incertae sedis</taxon>
        <taxon>Candidatus Fonsibacter</taxon>
    </lineage>
</organism>
<comment type="caution">
    <text evidence="2">The sequence shown here is derived from an EMBL/GenBank/DDBJ whole genome shotgun (WGS) entry which is preliminary data.</text>
</comment>